<dbReference type="InterPro" id="IPR005366">
    <property type="entry name" value="EMC8/9"/>
</dbReference>
<accession>A0ABM1E3X8</accession>
<gene>
    <name evidence="4" type="primary">LOC106808619</name>
</gene>
<organism evidence="3 4">
    <name type="scientific">Priapulus caudatus</name>
    <name type="common">Priapulid worm</name>
    <dbReference type="NCBI Taxonomy" id="37621"/>
    <lineage>
        <taxon>Eukaryota</taxon>
        <taxon>Metazoa</taxon>
        <taxon>Ecdysozoa</taxon>
        <taxon>Scalidophora</taxon>
        <taxon>Priapulida</taxon>
        <taxon>Priapulimorpha</taxon>
        <taxon>Priapulimorphida</taxon>
        <taxon>Priapulidae</taxon>
        <taxon>Priapulus</taxon>
    </lineage>
</organism>
<protein>
    <submittedName>
        <fullName evidence="4">ER membrane protein complex subunit 8-like</fullName>
    </submittedName>
</protein>
<sequence>MADSVVLNRQSYCKILLHVFKYPHCALNGLLLAQKQKGKESKPPHIVDTVPLFHLNIGLTPMMEVALSQVDAYCRAKNLVIAGYYQANESFTANSPDLVSCRVTEKIAEHFGDAVLLMVENDKLKSEVENAAFTVYSVHDGKAKKRDVHKVQVQGAGTAAAITATLLATKQHWQLVDFDNHLDDVSLDWTNADVCEKIRCAL</sequence>
<evidence type="ECO:0000256" key="1">
    <source>
        <dbReference type="ARBA" id="ARBA00007461"/>
    </source>
</evidence>
<dbReference type="GeneID" id="106808619"/>
<dbReference type="InterPro" id="IPR037518">
    <property type="entry name" value="MPN"/>
</dbReference>
<dbReference type="PANTHER" id="PTHR12941">
    <property type="entry name" value="ER MEMBRANE PROTEIN COMPLEX"/>
    <property type="match status" value="1"/>
</dbReference>
<dbReference type="PROSITE" id="PS50249">
    <property type="entry name" value="MPN"/>
    <property type="match status" value="1"/>
</dbReference>
<proteinExistence type="inferred from homology"/>
<dbReference type="Pfam" id="PF03665">
    <property type="entry name" value="UPF0172"/>
    <property type="match status" value="1"/>
</dbReference>
<comment type="similarity">
    <text evidence="1">Belongs to the EMC8/EMC9 family.</text>
</comment>
<reference evidence="4" key="1">
    <citation type="submission" date="2025-08" db="UniProtKB">
        <authorList>
            <consortium name="RefSeq"/>
        </authorList>
    </citation>
    <scope>IDENTIFICATION</scope>
</reference>
<feature type="domain" description="MPN" evidence="2">
    <location>
        <begin position="5"/>
        <end position="142"/>
    </location>
</feature>
<evidence type="ECO:0000259" key="2">
    <source>
        <dbReference type="PROSITE" id="PS50249"/>
    </source>
</evidence>
<keyword evidence="3" id="KW-1185">Reference proteome</keyword>
<evidence type="ECO:0000313" key="3">
    <source>
        <dbReference type="Proteomes" id="UP000695022"/>
    </source>
</evidence>
<evidence type="ECO:0000313" key="4">
    <source>
        <dbReference type="RefSeq" id="XP_014666899.1"/>
    </source>
</evidence>
<dbReference type="Proteomes" id="UP000695022">
    <property type="component" value="Unplaced"/>
</dbReference>
<dbReference type="CDD" id="cd08060">
    <property type="entry name" value="MPN_UPF0172"/>
    <property type="match status" value="1"/>
</dbReference>
<name>A0ABM1E3X8_PRICU</name>
<dbReference type="RefSeq" id="XP_014666899.1">
    <property type="nucleotide sequence ID" value="XM_014811413.1"/>
</dbReference>
<dbReference type="PANTHER" id="PTHR12941:SF10">
    <property type="entry name" value="ER MEMBRANE PROTEIN COMPLEX SUBUNIT 8_9 HOMOLOG"/>
    <property type="match status" value="1"/>
</dbReference>